<name>A0A167VTG5_9AGAM</name>
<organism evidence="2 3">
    <name type="scientific">Athelia psychrophila</name>
    <dbReference type="NCBI Taxonomy" id="1759441"/>
    <lineage>
        <taxon>Eukaryota</taxon>
        <taxon>Fungi</taxon>
        <taxon>Dikarya</taxon>
        <taxon>Basidiomycota</taxon>
        <taxon>Agaricomycotina</taxon>
        <taxon>Agaricomycetes</taxon>
        <taxon>Agaricomycetidae</taxon>
        <taxon>Atheliales</taxon>
        <taxon>Atheliaceae</taxon>
        <taxon>Athelia</taxon>
    </lineage>
</organism>
<dbReference type="AlphaFoldDB" id="A0A167VTG5"/>
<evidence type="ECO:0008006" key="4">
    <source>
        <dbReference type="Google" id="ProtNLM"/>
    </source>
</evidence>
<evidence type="ECO:0000256" key="1">
    <source>
        <dbReference type="SAM" id="MobiDB-lite"/>
    </source>
</evidence>
<evidence type="ECO:0000313" key="3">
    <source>
        <dbReference type="Proteomes" id="UP000076532"/>
    </source>
</evidence>
<dbReference type="InterPro" id="IPR035992">
    <property type="entry name" value="Ricin_B-like_lectins"/>
</dbReference>
<keyword evidence="3" id="KW-1185">Reference proteome</keyword>
<proteinExistence type="predicted"/>
<dbReference type="EMBL" id="KV417845">
    <property type="protein sequence ID" value="KZP05354.1"/>
    <property type="molecule type" value="Genomic_DNA"/>
</dbReference>
<evidence type="ECO:0000313" key="2">
    <source>
        <dbReference type="EMBL" id="KZP05354.1"/>
    </source>
</evidence>
<feature type="compositionally biased region" description="Acidic residues" evidence="1">
    <location>
        <begin position="1"/>
        <end position="10"/>
    </location>
</feature>
<protein>
    <recommendedName>
        <fullName evidence="4">Ricin B lectin domain-containing protein</fullName>
    </recommendedName>
</protein>
<accession>A0A167VTG5</accession>
<dbReference type="Gene3D" id="2.80.10.50">
    <property type="match status" value="1"/>
</dbReference>
<gene>
    <name evidence="2" type="ORF">FIBSPDRAFT_940508</name>
</gene>
<sequence length="231" mass="25671">MAQESFDGDNVDNASGHSSAGHADTASSAGAGFERNKYGMYFFIRQMGTATYLTSDNCRHTEGTQIILHPCQGNNEKVAQIFFIDSYGALHHAASGLAVDIVDDVLCLRRRRPVSGRPNPWSRPLPEFSLVNSQLRVKFLSDPSLPSCTDDLYPDDSWATKSFLLASHTEKDFHFHPLSDFSPWIPPAMAGSFAYATSTRHEKDRRVLVEERVEDVGGARTSWEIVPYNKA</sequence>
<dbReference type="CDD" id="cd00161">
    <property type="entry name" value="beta-trefoil_Ricin-like"/>
    <property type="match status" value="1"/>
</dbReference>
<reference evidence="2 3" key="1">
    <citation type="journal article" date="2016" name="Mol. Biol. Evol.">
        <title>Comparative Genomics of Early-Diverging Mushroom-Forming Fungi Provides Insights into the Origins of Lignocellulose Decay Capabilities.</title>
        <authorList>
            <person name="Nagy L.G."/>
            <person name="Riley R."/>
            <person name="Tritt A."/>
            <person name="Adam C."/>
            <person name="Daum C."/>
            <person name="Floudas D."/>
            <person name="Sun H."/>
            <person name="Yadav J.S."/>
            <person name="Pangilinan J."/>
            <person name="Larsson K.H."/>
            <person name="Matsuura K."/>
            <person name="Barry K."/>
            <person name="Labutti K."/>
            <person name="Kuo R."/>
            <person name="Ohm R.A."/>
            <person name="Bhattacharya S.S."/>
            <person name="Shirouzu T."/>
            <person name="Yoshinaga Y."/>
            <person name="Martin F.M."/>
            <person name="Grigoriev I.V."/>
            <person name="Hibbett D.S."/>
        </authorList>
    </citation>
    <scope>NUCLEOTIDE SEQUENCE [LARGE SCALE GENOMIC DNA]</scope>
    <source>
        <strain evidence="2 3">CBS 109695</strain>
    </source>
</reference>
<dbReference type="Proteomes" id="UP000076532">
    <property type="component" value="Unassembled WGS sequence"/>
</dbReference>
<feature type="region of interest" description="Disordered" evidence="1">
    <location>
        <begin position="1"/>
        <end position="28"/>
    </location>
</feature>
<dbReference type="SUPFAM" id="SSF50370">
    <property type="entry name" value="Ricin B-like lectins"/>
    <property type="match status" value="1"/>
</dbReference>